<dbReference type="Gene3D" id="3.30.70.370">
    <property type="match status" value="1"/>
</dbReference>
<dbReference type="SUPFAM" id="SSF53098">
    <property type="entry name" value="Ribonuclease H-like"/>
    <property type="match status" value="1"/>
</dbReference>
<evidence type="ECO:0000259" key="4">
    <source>
        <dbReference type="SMART" id="SM00482"/>
    </source>
</evidence>
<dbReference type="SUPFAM" id="SSF56672">
    <property type="entry name" value="DNA/RNA polymerases"/>
    <property type="match status" value="1"/>
</dbReference>
<dbReference type="InterPro" id="IPR001098">
    <property type="entry name" value="DNA-dir_DNA_pol_A_palm_dom"/>
</dbReference>
<organism evidence="6">
    <name type="scientific">uncultured Caudovirales phage</name>
    <dbReference type="NCBI Taxonomy" id="2100421"/>
    <lineage>
        <taxon>Viruses</taxon>
        <taxon>Duplodnaviria</taxon>
        <taxon>Heunggongvirae</taxon>
        <taxon>Uroviricota</taxon>
        <taxon>Caudoviricetes</taxon>
        <taxon>Peduoviridae</taxon>
        <taxon>Maltschvirus</taxon>
        <taxon>Maltschvirus maltsch</taxon>
    </lineage>
</organism>
<dbReference type="GO" id="GO:0008408">
    <property type="term" value="F:3'-5' exonuclease activity"/>
    <property type="evidence" value="ECO:0007669"/>
    <property type="project" value="InterPro"/>
</dbReference>
<dbReference type="PANTHER" id="PTHR10133">
    <property type="entry name" value="DNA POLYMERASE I"/>
    <property type="match status" value="1"/>
</dbReference>
<dbReference type="InterPro" id="IPR012337">
    <property type="entry name" value="RNaseH-like_sf"/>
</dbReference>
<dbReference type="Gene3D" id="3.30.420.10">
    <property type="entry name" value="Ribonuclease H-like superfamily/Ribonuclease H"/>
    <property type="match status" value="1"/>
</dbReference>
<dbReference type="InterPro" id="IPR036397">
    <property type="entry name" value="RNaseH_sf"/>
</dbReference>
<keyword evidence="6" id="KW-0269">Exonuclease</keyword>
<dbReference type="Gene3D" id="1.10.150.20">
    <property type="entry name" value="5' to 3' exonuclease, C-terminal subdomain"/>
    <property type="match status" value="1"/>
</dbReference>
<proteinExistence type="predicted"/>
<keyword evidence="2" id="KW-1194">Viral DNA replication</keyword>
<gene>
    <name evidence="5" type="ORF">UFOVP1306_39</name>
    <name evidence="6" type="ORF">UFOVP1422_41</name>
    <name evidence="7" type="ORF">UFOVP1519_25</name>
</gene>
<keyword evidence="6" id="KW-0378">Hydrolase</keyword>
<evidence type="ECO:0000313" key="6">
    <source>
        <dbReference type="EMBL" id="CAB4210338.1"/>
    </source>
</evidence>
<dbReference type="GO" id="GO:0003677">
    <property type="term" value="F:DNA binding"/>
    <property type="evidence" value="ECO:0007669"/>
    <property type="project" value="InterPro"/>
</dbReference>
<dbReference type="EMBL" id="LR797265">
    <property type="protein sequence ID" value="CAB4197903.1"/>
    <property type="molecule type" value="Genomic_DNA"/>
</dbReference>
<dbReference type="PANTHER" id="PTHR10133:SF27">
    <property type="entry name" value="DNA POLYMERASE NU"/>
    <property type="match status" value="1"/>
</dbReference>
<evidence type="ECO:0000259" key="3">
    <source>
        <dbReference type="SMART" id="SM00474"/>
    </source>
</evidence>
<feature type="domain" description="3'-5' exonuclease" evidence="3">
    <location>
        <begin position="12"/>
        <end position="189"/>
    </location>
</feature>
<dbReference type="SMART" id="SM00474">
    <property type="entry name" value="35EXOc"/>
    <property type="match status" value="1"/>
</dbReference>
<reference evidence="6" key="1">
    <citation type="submission" date="2020-05" db="EMBL/GenBank/DDBJ databases">
        <authorList>
            <person name="Chiriac C."/>
            <person name="Salcher M."/>
            <person name="Ghai R."/>
            <person name="Kavagutti S V."/>
        </authorList>
    </citation>
    <scope>NUCLEOTIDE SEQUENCE</scope>
</reference>
<evidence type="ECO:0000313" key="5">
    <source>
        <dbReference type="EMBL" id="CAB4197903.1"/>
    </source>
</evidence>
<sequence length="608" mass="67568">MTPLDAVSVKLVRTIDDVLECQLWLAQEREWLAVDTETSGLDWWRGELRLVQFGDANKAWVLPWKWWAGPIRQMLDSYKDRSIVCHNLKFDAHWLEHRGGWTPNWGMCHDTQVMVSLIDGGRPSGLKLAAGRHVDMRAQRGETKLKEGMAKAGWTWATVPLEYEPYWGYAGLDTILTARLAAALWPTIQADYRSLYEVERGSGAVLYKMETKGALLDREYITARKAELEQETEAISAWGHDTHAMSIGSPQQLAARLTVLGADLPTLPSGQLSTAGATLKLLSLDPCQDLALLAAKAFRSRKARKTISAYFSNFLELADVDGRLHPSIRQLGAKTGRMSVAQPSLQNLTRGPEVRDAFIPSPGNKLVLADYDQIEMRLLYFFSKDPSLYEAIMSDDLHTATARLVYQDPTLTKNDPRRQPAKSAAFAKVYGAGLEQFAATAGIPLEEARHFLALYDATFTGVDPFIGRVIATGRQRLQDTGAAWVKTWGGRRQVASSDKIYTLVNYLIQGTAADVLKERMIYLDNAGLGEYMILPVHDEIVFDVPAEDVEEVTQLVQKVMPVGAEVFGVPLTVGIDVVDRWGDKYRPKETASVSLDDGLELDEDGVAI</sequence>
<dbReference type="GO" id="GO:0006302">
    <property type="term" value="P:double-strand break repair"/>
    <property type="evidence" value="ECO:0007669"/>
    <property type="project" value="TreeGrafter"/>
</dbReference>
<dbReference type="PRINTS" id="PR00868">
    <property type="entry name" value="DNAPOLI"/>
</dbReference>
<dbReference type="GO" id="GO:0039693">
    <property type="term" value="P:viral DNA genome replication"/>
    <property type="evidence" value="ECO:0007669"/>
    <property type="project" value="UniProtKB-KW"/>
</dbReference>
<dbReference type="Pfam" id="PF01612">
    <property type="entry name" value="DNA_pol_A_exo1"/>
    <property type="match status" value="1"/>
</dbReference>
<feature type="domain" description="DNA-directed DNA polymerase family A palm" evidence="4">
    <location>
        <begin position="351"/>
        <end position="548"/>
    </location>
</feature>
<evidence type="ECO:0000313" key="7">
    <source>
        <dbReference type="EMBL" id="CAB5227268.1"/>
    </source>
</evidence>
<evidence type="ECO:0000256" key="1">
    <source>
        <dbReference type="ARBA" id="ARBA00022705"/>
    </source>
</evidence>
<dbReference type="InterPro" id="IPR002562">
    <property type="entry name" value="3'-5'_exonuclease_dom"/>
</dbReference>
<keyword evidence="1" id="KW-0235">DNA replication</keyword>
<dbReference type="EMBL" id="LR797368">
    <property type="protein sequence ID" value="CAB4210338.1"/>
    <property type="molecule type" value="Genomic_DNA"/>
</dbReference>
<evidence type="ECO:0000256" key="2">
    <source>
        <dbReference type="ARBA" id="ARBA00023109"/>
    </source>
</evidence>
<keyword evidence="6" id="KW-0540">Nuclease</keyword>
<dbReference type="EMBL" id="LR798370">
    <property type="protein sequence ID" value="CAB5227268.1"/>
    <property type="molecule type" value="Genomic_DNA"/>
</dbReference>
<dbReference type="GO" id="GO:0006261">
    <property type="term" value="P:DNA-templated DNA replication"/>
    <property type="evidence" value="ECO:0007669"/>
    <property type="project" value="InterPro"/>
</dbReference>
<dbReference type="InterPro" id="IPR043502">
    <property type="entry name" value="DNA/RNA_pol_sf"/>
</dbReference>
<dbReference type="Gene3D" id="1.20.1060.10">
    <property type="entry name" value="Taq DNA Polymerase, Chain T, domain 4"/>
    <property type="match status" value="1"/>
</dbReference>
<dbReference type="InterPro" id="IPR002298">
    <property type="entry name" value="DNA_polymerase_A"/>
</dbReference>
<accession>A0A6J5S9U1</accession>
<protein>
    <submittedName>
        <fullName evidence="6">PolA DNA polymerase I - 3'-5' exonuclease and polymerase domains</fullName>
    </submittedName>
</protein>
<dbReference type="Pfam" id="PF00476">
    <property type="entry name" value="DNA_pol_A"/>
    <property type="match status" value="1"/>
</dbReference>
<dbReference type="SMART" id="SM00482">
    <property type="entry name" value="POLAc"/>
    <property type="match status" value="1"/>
</dbReference>
<name>A0A6J5S9U1_9CAUD</name>
<dbReference type="GO" id="GO:0003887">
    <property type="term" value="F:DNA-directed DNA polymerase activity"/>
    <property type="evidence" value="ECO:0007669"/>
    <property type="project" value="InterPro"/>
</dbReference>